<evidence type="ECO:0008006" key="4">
    <source>
        <dbReference type="Google" id="ProtNLM"/>
    </source>
</evidence>
<gene>
    <name evidence="2" type="ORF">K788_00001415</name>
</gene>
<proteinExistence type="predicted"/>
<organism evidence="2 3">
    <name type="scientific">Paraburkholderia caribensis MBA4</name>
    <dbReference type="NCBI Taxonomy" id="1323664"/>
    <lineage>
        <taxon>Bacteria</taxon>
        <taxon>Pseudomonadati</taxon>
        <taxon>Pseudomonadota</taxon>
        <taxon>Betaproteobacteria</taxon>
        <taxon>Burkholderiales</taxon>
        <taxon>Burkholderiaceae</taxon>
        <taxon>Paraburkholderia</taxon>
    </lineage>
</organism>
<keyword evidence="1" id="KW-0472">Membrane</keyword>
<name>A0A0P0RIU7_9BURK</name>
<dbReference type="EMBL" id="CP012747">
    <property type="protein sequence ID" value="ALL68699.1"/>
    <property type="molecule type" value="Genomic_DNA"/>
</dbReference>
<evidence type="ECO:0000313" key="2">
    <source>
        <dbReference type="EMBL" id="ALL68699.1"/>
    </source>
</evidence>
<dbReference type="KEGG" id="bcai:K788_00001415"/>
<accession>A0A0P0RIU7</accession>
<dbReference type="AlphaFoldDB" id="A0A0P0RIU7"/>
<reference evidence="2 3" key="1">
    <citation type="journal article" date="2014" name="Genome Announc.">
        <title>Draft Genome Sequence of the Haloacid-Degrading Burkholderia caribensis Strain MBA4.</title>
        <authorList>
            <person name="Pan Y."/>
            <person name="Kong K.F."/>
            <person name="Tsang J.S."/>
        </authorList>
    </citation>
    <scope>NUCLEOTIDE SEQUENCE [LARGE SCALE GENOMIC DNA]</scope>
    <source>
        <strain evidence="2 3">MBA4</strain>
    </source>
</reference>
<evidence type="ECO:0000313" key="3">
    <source>
        <dbReference type="Proteomes" id="UP000019146"/>
    </source>
</evidence>
<feature type="transmembrane region" description="Helical" evidence="1">
    <location>
        <begin position="12"/>
        <end position="30"/>
    </location>
</feature>
<feature type="transmembrane region" description="Helical" evidence="1">
    <location>
        <begin position="112"/>
        <end position="130"/>
    </location>
</feature>
<sequence length="147" mass="16354">MSEYELHQRFTIIVLTVVWLGCVYGLFVSIQSTQQFLDAALKARGVVVALNAGGSHPQVEFTNIKGEQISYPQGGFIFGYRVGDKVTVFYLDNSPNPQATIDRFGAVWESSIAFAFFVIGAPLMALGMLIQKKLRTRKASDKWKITD</sequence>
<evidence type="ECO:0000256" key="1">
    <source>
        <dbReference type="SAM" id="Phobius"/>
    </source>
</evidence>
<keyword evidence="1" id="KW-0812">Transmembrane</keyword>
<dbReference type="Proteomes" id="UP000019146">
    <property type="component" value="Chromosome 2"/>
</dbReference>
<keyword evidence="1" id="KW-1133">Transmembrane helix</keyword>
<protein>
    <recommendedName>
        <fullName evidence="4">DUF3592 domain-containing protein</fullName>
    </recommendedName>
</protein>